<keyword evidence="2" id="KW-1185">Reference proteome</keyword>
<keyword evidence="1" id="KW-0418">Kinase</keyword>
<dbReference type="EC" id="2.7.11.2" evidence="1"/>
<comment type="caution">
    <text evidence="1">The sequence shown here is derived from an EMBL/GenBank/DDBJ whole genome shotgun (WGS) entry which is preliminary data.</text>
</comment>
<gene>
    <name evidence="1" type="primary">KIN28_1</name>
    <name evidence="1" type="ORF">EV182_001441</name>
</gene>
<reference evidence="1" key="1">
    <citation type="submission" date="2022-06" db="EMBL/GenBank/DDBJ databases">
        <title>Phylogenomic reconstructions and comparative analyses of Kickxellomycotina fungi.</title>
        <authorList>
            <person name="Reynolds N.K."/>
            <person name="Stajich J.E."/>
            <person name="Barry K."/>
            <person name="Grigoriev I.V."/>
            <person name="Crous P."/>
            <person name="Smith M.E."/>
        </authorList>
    </citation>
    <scope>NUCLEOTIDE SEQUENCE</scope>
    <source>
        <strain evidence="1">RSA 2271</strain>
    </source>
</reference>
<proteinExistence type="predicted"/>
<accession>A0ACC1HZ70</accession>
<evidence type="ECO:0000313" key="1">
    <source>
        <dbReference type="EMBL" id="KAJ1679729.1"/>
    </source>
</evidence>
<name>A0ACC1HZ70_9FUNG</name>
<evidence type="ECO:0000313" key="2">
    <source>
        <dbReference type="Proteomes" id="UP001145114"/>
    </source>
</evidence>
<organism evidence="1 2">
    <name type="scientific">Spiromyces aspiralis</name>
    <dbReference type="NCBI Taxonomy" id="68401"/>
    <lineage>
        <taxon>Eukaryota</taxon>
        <taxon>Fungi</taxon>
        <taxon>Fungi incertae sedis</taxon>
        <taxon>Zoopagomycota</taxon>
        <taxon>Kickxellomycotina</taxon>
        <taxon>Kickxellomycetes</taxon>
        <taxon>Kickxellales</taxon>
        <taxon>Kickxellaceae</taxon>
        <taxon>Spiromyces</taxon>
    </lineage>
</organism>
<feature type="non-terminal residue" evidence="1">
    <location>
        <position position="152"/>
    </location>
</feature>
<protein>
    <submittedName>
        <fullName evidence="1">TFIIH complex serine/threonine-protein kinase subunit kin28</fullName>
        <ecNumber evidence="1">2.7.11.2</ecNumber>
    </submittedName>
</protein>
<keyword evidence="1" id="KW-0808">Transferase</keyword>
<dbReference type="Proteomes" id="UP001145114">
    <property type="component" value="Unassembled WGS sequence"/>
</dbReference>
<dbReference type="EMBL" id="JAMZIH010000208">
    <property type="protein sequence ID" value="KAJ1679729.1"/>
    <property type="molecule type" value="Genomic_DNA"/>
</dbReference>
<sequence>MAVDSNHGFEVKTNRKVAIKKIKVGSMKSGLDMSAIREVKALRELKHPNVIELIDVFTHKTNLNLVLEYLDTDLEMVIKDKSLVFMPSHIKSWMLMMLKGLEHCHRSWILHRDMKPNNLLIAGNGVLKLADFGLAREYGDINSSMTSQTVTR</sequence>